<organism evidence="5 6">
    <name type="scientific">Papaver somniferum</name>
    <name type="common">Opium poppy</name>
    <dbReference type="NCBI Taxonomy" id="3469"/>
    <lineage>
        <taxon>Eukaryota</taxon>
        <taxon>Viridiplantae</taxon>
        <taxon>Streptophyta</taxon>
        <taxon>Embryophyta</taxon>
        <taxon>Tracheophyta</taxon>
        <taxon>Spermatophyta</taxon>
        <taxon>Magnoliopsida</taxon>
        <taxon>Ranunculales</taxon>
        <taxon>Papaveraceae</taxon>
        <taxon>Papaveroideae</taxon>
        <taxon>Papaver</taxon>
    </lineage>
</organism>
<keyword evidence="1" id="KW-0175">Coiled coil</keyword>
<dbReference type="Proteomes" id="UP000316621">
    <property type="component" value="Chromosome 9"/>
</dbReference>
<dbReference type="STRING" id="3469.A0A4Y7L417"/>
<dbReference type="Gramene" id="RZC79168">
    <property type="protein sequence ID" value="RZC79168"/>
    <property type="gene ID" value="C5167_003385"/>
</dbReference>
<dbReference type="Pfam" id="PF14389">
    <property type="entry name" value="Lzipper-MIP1"/>
    <property type="match status" value="1"/>
</dbReference>
<evidence type="ECO:0000256" key="1">
    <source>
        <dbReference type="SAM" id="Coils"/>
    </source>
</evidence>
<accession>A0A4Y7L417</accession>
<name>A0A4Y7L417_PAPSO</name>
<protein>
    <recommendedName>
        <fullName evidence="7">DUF547 domain-containing protein</fullName>
    </recommendedName>
</protein>
<dbReference type="OMA" id="MAQPAME"/>
<sequence>MGVFNVDGEEDITKTCSKTRESLAAFQSPVHGRHRRSKSSSDRNLDVSAFGVLHDIKKSSNLTQDVRPKRRNHRTPSPSHPNTGGTSASTNSLSNHRASLEKDIELLQLRLQQEKSMRVVLERAMGRASSTLSPGHRHVAAQATELIAEIELLEEEVANREHYVLSLYRNIFDHCPSGASTQPNSGMTSPAHSKDIRKHPSIISSAFCSSSKKIPLHTFQFLTSIKDCKKKKAPLHSKTNHASTVGGRVNLPAGNISSDPNKVQRKAPGLEKASLTRTLKDHLYQCPSKLSEELIRCMAAIYCCLQSPVSKNPEKNRSPLLSRSSTNVVLPRRSIGEDREWSSSSTVEISCISTEKTQFSRISYAISNYRLLVEQLERVNMHQMGRDAQTAFWINVHNSLVMHAYLAYGIPHGPLRRLTLFHKAAYNIGEHVISASAIEHSIFCIRTPRIGWWFEAIISTALRKKTREDKQLLTSRYPLQIFQPLVCFALCTGISSDPVLRVYTATNIKEELNAAKIEFLQANVLVKKSTKVFLPKVLERFAKEANICSSASSSDDLLSWVAENVDKKLQDSIRKCTHDDNDKVKRKASQIIEWLPCNTKFRYTLSKDLTEKPV</sequence>
<dbReference type="OrthoDB" id="418495at2759"/>
<gene>
    <name evidence="5" type="ORF">C5167_003385</name>
</gene>
<evidence type="ECO:0000259" key="4">
    <source>
        <dbReference type="Pfam" id="PF14389"/>
    </source>
</evidence>
<evidence type="ECO:0000313" key="5">
    <source>
        <dbReference type="EMBL" id="RZC79168.1"/>
    </source>
</evidence>
<dbReference type="EMBL" id="CM010723">
    <property type="protein sequence ID" value="RZC79168.1"/>
    <property type="molecule type" value="Genomic_DNA"/>
</dbReference>
<dbReference type="InterPro" id="IPR025757">
    <property type="entry name" value="MIP1_Leuzipper"/>
</dbReference>
<evidence type="ECO:0008006" key="7">
    <source>
        <dbReference type="Google" id="ProtNLM"/>
    </source>
</evidence>
<feature type="region of interest" description="Disordered" evidence="2">
    <location>
        <begin position="235"/>
        <end position="269"/>
    </location>
</feature>
<dbReference type="InterPro" id="IPR006869">
    <property type="entry name" value="DUF547"/>
</dbReference>
<evidence type="ECO:0000313" key="6">
    <source>
        <dbReference type="Proteomes" id="UP000316621"/>
    </source>
</evidence>
<dbReference type="Pfam" id="PF04784">
    <property type="entry name" value="DUF547"/>
    <property type="match status" value="1"/>
</dbReference>
<dbReference type="AlphaFoldDB" id="A0A4Y7L417"/>
<feature type="domain" description="Ternary complex factor MIP1 leucine-zipper" evidence="4">
    <location>
        <begin position="94"/>
        <end position="173"/>
    </location>
</feature>
<feature type="coiled-coil region" evidence="1">
    <location>
        <begin position="97"/>
        <end position="156"/>
    </location>
</feature>
<dbReference type="PANTHER" id="PTHR23054">
    <property type="entry name" value="TERNARY COMPLEX FACTOR MIP1, LEUCINE-ZIPPER-RELATED"/>
    <property type="match status" value="1"/>
</dbReference>
<evidence type="ECO:0000259" key="3">
    <source>
        <dbReference type="Pfam" id="PF04784"/>
    </source>
</evidence>
<feature type="compositionally biased region" description="Polar residues" evidence="2">
    <location>
        <begin position="75"/>
        <end position="94"/>
    </location>
</feature>
<feature type="domain" description="DUF547" evidence="3">
    <location>
        <begin position="382"/>
        <end position="520"/>
    </location>
</feature>
<reference evidence="5 6" key="1">
    <citation type="journal article" date="2018" name="Science">
        <title>The opium poppy genome and morphinan production.</title>
        <authorList>
            <person name="Guo L."/>
            <person name="Winzer T."/>
            <person name="Yang X."/>
            <person name="Li Y."/>
            <person name="Ning Z."/>
            <person name="He Z."/>
            <person name="Teodor R."/>
            <person name="Lu Y."/>
            <person name="Bowser T.A."/>
            <person name="Graham I.A."/>
            <person name="Ye K."/>
        </authorList>
    </citation>
    <scope>NUCLEOTIDE SEQUENCE [LARGE SCALE GENOMIC DNA]</scope>
    <source>
        <strain evidence="6">cv. HN1</strain>
        <tissue evidence="5">Leaves</tissue>
    </source>
</reference>
<proteinExistence type="predicted"/>
<feature type="region of interest" description="Disordered" evidence="2">
    <location>
        <begin position="58"/>
        <end position="94"/>
    </location>
</feature>
<dbReference type="PANTHER" id="PTHR23054:SF26">
    <property type="entry name" value="ELECTRON TRANSPORTER"/>
    <property type="match status" value="1"/>
</dbReference>
<evidence type="ECO:0000256" key="2">
    <source>
        <dbReference type="SAM" id="MobiDB-lite"/>
    </source>
</evidence>
<keyword evidence="6" id="KW-1185">Reference proteome</keyword>